<organism evidence="1 2">
    <name type="scientific">Prosthecomicrobium pneumaticum</name>
    <dbReference type="NCBI Taxonomy" id="81895"/>
    <lineage>
        <taxon>Bacteria</taxon>
        <taxon>Pseudomonadati</taxon>
        <taxon>Pseudomonadota</taxon>
        <taxon>Alphaproteobacteria</taxon>
        <taxon>Hyphomicrobiales</taxon>
        <taxon>Kaistiaceae</taxon>
        <taxon>Prosthecomicrobium</taxon>
    </lineage>
</organism>
<evidence type="ECO:0000313" key="2">
    <source>
        <dbReference type="Proteomes" id="UP000523821"/>
    </source>
</evidence>
<dbReference type="AlphaFoldDB" id="A0A7W9FM49"/>
<dbReference type="Proteomes" id="UP000523821">
    <property type="component" value="Unassembled WGS sequence"/>
</dbReference>
<dbReference type="EMBL" id="JACHOO010000004">
    <property type="protein sequence ID" value="MBB5753212.1"/>
    <property type="molecule type" value="Genomic_DNA"/>
</dbReference>
<protein>
    <submittedName>
        <fullName evidence="1">Uncharacterized protein</fullName>
    </submittedName>
</protein>
<sequence length="80" mass="8784">MDRLWDVEAYEVVRGAVETGHVIAVDHEARRISMLIDDAPDPDAVAQRLVGLAVVLRAALHFDTPSLEARAIRLTRPKAG</sequence>
<gene>
    <name evidence="1" type="ORF">GGQ63_002278</name>
</gene>
<proteinExistence type="predicted"/>
<accession>A0A7W9FM49</accession>
<reference evidence="1 2" key="1">
    <citation type="submission" date="2020-08" db="EMBL/GenBank/DDBJ databases">
        <title>Genomic Encyclopedia of Type Strains, Phase IV (KMG-IV): sequencing the most valuable type-strain genomes for metagenomic binning, comparative biology and taxonomic classification.</title>
        <authorList>
            <person name="Goeker M."/>
        </authorList>
    </citation>
    <scope>NUCLEOTIDE SEQUENCE [LARGE SCALE GENOMIC DNA]</scope>
    <source>
        <strain evidence="1 2">DSM 16268</strain>
    </source>
</reference>
<dbReference type="RefSeq" id="WP_183855809.1">
    <property type="nucleotide sequence ID" value="NZ_JACHOO010000004.1"/>
</dbReference>
<keyword evidence="2" id="KW-1185">Reference proteome</keyword>
<evidence type="ECO:0000313" key="1">
    <source>
        <dbReference type="EMBL" id="MBB5753212.1"/>
    </source>
</evidence>
<name>A0A7W9FM49_9HYPH</name>
<comment type="caution">
    <text evidence="1">The sequence shown here is derived from an EMBL/GenBank/DDBJ whole genome shotgun (WGS) entry which is preliminary data.</text>
</comment>